<keyword evidence="1" id="KW-1133">Transmembrane helix</keyword>
<organism evidence="2 3">
    <name type="scientific">Chryseolinea serpens</name>
    <dbReference type="NCBI Taxonomy" id="947013"/>
    <lineage>
        <taxon>Bacteria</taxon>
        <taxon>Pseudomonadati</taxon>
        <taxon>Bacteroidota</taxon>
        <taxon>Cytophagia</taxon>
        <taxon>Cytophagales</taxon>
        <taxon>Fulvivirgaceae</taxon>
        <taxon>Chryseolinea</taxon>
    </lineage>
</organism>
<sequence length="71" mass="7969">MEPTKKAMDLRPIVVFIGIILKFAPKIIKFYLAFSGPLFLAKREIDAFNRPIPPEHTRALIGLSRAGEMTA</sequence>
<reference evidence="2 3" key="1">
    <citation type="submission" date="2016-11" db="EMBL/GenBank/DDBJ databases">
        <authorList>
            <person name="Jaros S."/>
            <person name="Januszkiewicz K."/>
            <person name="Wedrychowicz H."/>
        </authorList>
    </citation>
    <scope>NUCLEOTIDE SEQUENCE [LARGE SCALE GENOMIC DNA]</scope>
    <source>
        <strain evidence="2 3">DSM 24574</strain>
    </source>
</reference>
<dbReference type="Proteomes" id="UP000184212">
    <property type="component" value="Unassembled WGS sequence"/>
</dbReference>
<dbReference type="RefSeq" id="WP_143164817.1">
    <property type="nucleotide sequence ID" value="NZ_FQWQ01000001.1"/>
</dbReference>
<accession>A0A1M5MDI5</accession>
<name>A0A1M5MDI5_9BACT</name>
<protein>
    <submittedName>
        <fullName evidence="2">Uncharacterized protein</fullName>
    </submittedName>
</protein>
<proteinExistence type="predicted"/>
<feature type="transmembrane region" description="Helical" evidence="1">
    <location>
        <begin position="12"/>
        <end position="34"/>
    </location>
</feature>
<evidence type="ECO:0000313" key="3">
    <source>
        <dbReference type="Proteomes" id="UP000184212"/>
    </source>
</evidence>
<keyword evidence="3" id="KW-1185">Reference proteome</keyword>
<dbReference type="AlphaFoldDB" id="A0A1M5MDI5"/>
<keyword evidence="1" id="KW-0472">Membrane</keyword>
<keyword evidence="1" id="KW-0812">Transmembrane</keyword>
<evidence type="ECO:0000256" key="1">
    <source>
        <dbReference type="SAM" id="Phobius"/>
    </source>
</evidence>
<dbReference type="EMBL" id="FQWQ01000001">
    <property type="protein sequence ID" value="SHG74969.1"/>
    <property type="molecule type" value="Genomic_DNA"/>
</dbReference>
<gene>
    <name evidence="2" type="ORF">SAMN04488109_1675</name>
</gene>
<evidence type="ECO:0000313" key="2">
    <source>
        <dbReference type="EMBL" id="SHG74969.1"/>
    </source>
</evidence>